<protein>
    <submittedName>
        <fullName evidence="1">Uncharacterized protein</fullName>
    </submittedName>
</protein>
<dbReference type="Proteomes" id="UP000662314">
    <property type="component" value="Unassembled WGS sequence"/>
</dbReference>
<dbReference type="EMBL" id="JAECZA010000233">
    <property type="protein sequence ID" value="MBH8576557.1"/>
    <property type="molecule type" value="Genomic_DNA"/>
</dbReference>
<evidence type="ECO:0000313" key="1">
    <source>
        <dbReference type="EMBL" id="MBH8576557.1"/>
    </source>
</evidence>
<gene>
    <name evidence="1" type="ORF">I8752_26915</name>
</gene>
<proteinExistence type="predicted"/>
<organism evidence="1 2">
    <name type="scientific">Dendronalium phyllosphericum CENA369</name>
    <dbReference type="NCBI Taxonomy" id="1725256"/>
    <lineage>
        <taxon>Bacteria</taxon>
        <taxon>Bacillati</taxon>
        <taxon>Cyanobacteriota</taxon>
        <taxon>Cyanophyceae</taxon>
        <taxon>Nostocales</taxon>
        <taxon>Nostocaceae</taxon>
        <taxon>Dendronalium</taxon>
        <taxon>Dendronalium phyllosphericum</taxon>
    </lineage>
</organism>
<dbReference type="RefSeq" id="WP_214435283.1">
    <property type="nucleotide sequence ID" value="NZ_CAWPUQ010000161.1"/>
</dbReference>
<dbReference type="AlphaFoldDB" id="A0A8J7ILJ1"/>
<sequence length="75" mass="8453">MNDLSTKDLNKLRSLSKIIINRVEIFVETYLADASVNEELINQNLQEIIKAANNLITATSKIKPTENLHNINSSK</sequence>
<comment type="caution">
    <text evidence="1">The sequence shown here is derived from an EMBL/GenBank/DDBJ whole genome shotgun (WGS) entry which is preliminary data.</text>
</comment>
<accession>A0A8J7ILJ1</accession>
<keyword evidence="2" id="KW-1185">Reference proteome</keyword>
<name>A0A8J7ILJ1_9NOST</name>
<evidence type="ECO:0000313" key="2">
    <source>
        <dbReference type="Proteomes" id="UP000662314"/>
    </source>
</evidence>
<reference evidence="1 2" key="1">
    <citation type="journal article" date="2021" name="Int. J. Syst. Evol. Microbiol.">
        <title>Amazonocrinis nigriterrae gen. nov., sp. nov., Atlanticothrix silvestris gen. nov., sp. nov. and Dendronalium phyllosphericum gen. nov., sp. nov., nostocacean cyanobacteria from Brazilian environments.</title>
        <authorList>
            <person name="Alvarenga D.O."/>
            <person name="Andreote A.P.D."/>
            <person name="Branco L.H.Z."/>
            <person name="Delbaje E."/>
            <person name="Cruz R.B."/>
            <person name="Varani A.M."/>
            <person name="Fiore M.F."/>
        </authorList>
    </citation>
    <scope>NUCLEOTIDE SEQUENCE [LARGE SCALE GENOMIC DNA]</scope>
    <source>
        <strain evidence="1 2">CENA369</strain>
    </source>
</reference>